<reference evidence="4 5" key="1">
    <citation type="journal article" date="2011" name="Science">
        <title>The ecoresponsive genome of Daphnia pulex.</title>
        <authorList>
            <person name="Colbourne J.K."/>
            <person name="Pfrender M.E."/>
            <person name="Gilbert D."/>
            <person name="Thomas W.K."/>
            <person name="Tucker A."/>
            <person name="Oakley T.H."/>
            <person name="Tokishita S."/>
            <person name="Aerts A."/>
            <person name="Arnold G.J."/>
            <person name="Basu M.K."/>
            <person name="Bauer D.J."/>
            <person name="Caceres C.E."/>
            <person name="Carmel L."/>
            <person name="Casola C."/>
            <person name="Choi J.H."/>
            <person name="Detter J.C."/>
            <person name="Dong Q."/>
            <person name="Dusheyko S."/>
            <person name="Eads B.D."/>
            <person name="Frohlich T."/>
            <person name="Geiler-Samerotte K.A."/>
            <person name="Gerlach D."/>
            <person name="Hatcher P."/>
            <person name="Jogdeo S."/>
            <person name="Krijgsveld J."/>
            <person name="Kriventseva E.V."/>
            <person name="Kultz D."/>
            <person name="Laforsch C."/>
            <person name="Lindquist E."/>
            <person name="Lopez J."/>
            <person name="Manak J.R."/>
            <person name="Muller J."/>
            <person name="Pangilinan J."/>
            <person name="Patwardhan R.P."/>
            <person name="Pitluck S."/>
            <person name="Pritham E.J."/>
            <person name="Rechtsteiner A."/>
            <person name="Rho M."/>
            <person name="Rogozin I.B."/>
            <person name="Sakarya O."/>
            <person name="Salamov A."/>
            <person name="Schaack S."/>
            <person name="Shapiro H."/>
            <person name="Shiga Y."/>
            <person name="Skalitzky C."/>
            <person name="Smith Z."/>
            <person name="Souvorov A."/>
            <person name="Sung W."/>
            <person name="Tang Z."/>
            <person name="Tsuchiya D."/>
            <person name="Tu H."/>
            <person name="Vos H."/>
            <person name="Wang M."/>
            <person name="Wolf Y.I."/>
            <person name="Yamagata H."/>
            <person name="Yamada T."/>
            <person name="Ye Y."/>
            <person name="Shaw J.R."/>
            <person name="Andrews J."/>
            <person name="Crease T.J."/>
            <person name="Tang H."/>
            <person name="Lucas S.M."/>
            <person name="Robertson H.M."/>
            <person name="Bork P."/>
            <person name="Koonin E.V."/>
            <person name="Zdobnov E.M."/>
            <person name="Grigoriev I.V."/>
            <person name="Lynch M."/>
            <person name="Boore J.L."/>
        </authorList>
    </citation>
    <scope>NUCLEOTIDE SEQUENCE [LARGE SCALE GENOMIC DNA]</scope>
</reference>
<evidence type="ECO:0000313" key="4">
    <source>
        <dbReference type="EMBL" id="EFX87661.1"/>
    </source>
</evidence>
<dbReference type="InParanoid" id="E9FZ51"/>
<dbReference type="eggNOG" id="ENOG502QTRD">
    <property type="taxonomic scope" value="Eukaryota"/>
</dbReference>
<dbReference type="Pfam" id="PF00017">
    <property type="entry name" value="SH2"/>
    <property type="match status" value="1"/>
</dbReference>
<dbReference type="InterPro" id="IPR036860">
    <property type="entry name" value="SH2_dom_sf"/>
</dbReference>
<dbReference type="CDD" id="cd00173">
    <property type="entry name" value="SH2"/>
    <property type="match status" value="1"/>
</dbReference>
<keyword evidence="1 2" id="KW-0727">SH2 domain</keyword>
<organism evidence="4 5">
    <name type="scientific">Daphnia pulex</name>
    <name type="common">Water flea</name>
    <dbReference type="NCBI Taxonomy" id="6669"/>
    <lineage>
        <taxon>Eukaryota</taxon>
        <taxon>Metazoa</taxon>
        <taxon>Ecdysozoa</taxon>
        <taxon>Arthropoda</taxon>
        <taxon>Crustacea</taxon>
        <taxon>Branchiopoda</taxon>
        <taxon>Diplostraca</taxon>
        <taxon>Cladocera</taxon>
        <taxon>Anomopoda</taxon>
        <taxon>Daphniidae</taxon>
        <taxon>Daphnia</taxon>
    </lineage>
</organism>
<dbReference type="PRINTS" id="PR00401">
    <property type="entry name" value="SH2DOMAIN"/>
</dbReference>
<dbReference type="EMBL" id="GL732527">
    <property type="protein sequence ID" value="EFX87661.1"/>
    <property type="molecule type" value="Genomic_DNA"/>
</dbReference>
<gene>
    <name evidence="4" type="ORF">DAPPUDRAFT_312195</name>
</gene>
<evidence type="ECO:0000259" key="3">
    <source>
        <dbReference type="PROSITE" id="PS50001"/>
    </source>
</evidence>
<sequence length="116" mass="13030">MNSWYHGSITRRDAEKRLRPAPAGSFLVRDSMASHDDYFLAARGENGFLHVRICCHNLRPGEEENDPAGQHFTLATLPDRRFDSVAAAVNHCANIGVYSRHLPPVILKYPLTEESV</sequence>
<dbReference type="PANTHER" id="PTHR10155:SF0">
    <property type="entry name" value="SUPPRESSOR OF CYTOKINE SIGNALING AT 36E, ISOFORM D"/>
    <property type="match status" value="1"/>
</dbReference>
<proteinExistence type="predicted"/>
<dbReference type="PANTHER" id="PTHR10155">
    <property type="entry name" value="PHOSPHATIDYLINOSITOL 3-KINASE REGULATORY SUBUNIT"/>
    <property type="match status" value="1"/>
</dbReference>
<keyword evidence="5" id="KW-1185">Reference proteome</keyword>
<evidence type="ECO:0000313" key="5">
    <source>
        <dbReference type="Proteomes" id="UP000000305"/>
    </source>
</evidence>
<protein>
    <recommendedName>
        <fullName evidence="3">SH2 domain-containing protein</fullName>
    </recommendedName>
</protein>
<dbReference type="SUPFAM" id="SSF55550">
    <property type="entry name" value="SH2 domain"/>
    <property type="match status" value="1"/>
</dbReference>
<dbReference type="AlphaFoldDB" id="E9FZ51"/>
<dbReference type="PROSITE" id="PS50001">
    <property type="entry name" value="SH2"/>
    <property type="match status" value="1"/>
</dbReference>
<accession>E9FZ51</accession>
<name>E9FZ51_DAPPU</name>
<dbReference type="Proteomes" id="UP000000305">
    <property type="component" value="Unassembled WGS sequence"/>
</dbReference>
<dbReference type="HOGENOM" id="CLU_141201_1_0_1"/>
<dbReference type="InterPro" id="IPR000980">
    <property type="entry name" value="SH2"/>
</dbReference>
<dbReference type="SMART" id="SM00252">
    <property type="entry name" value="SH2"/>
    <property type="match status" value="1"/>
</dbReference>
<evidence type="ECO:0000256" key="1">
    <source>
        <dbReference type="ARBA" id="ARBA00022999"/>
    </source>
</evidence>
<feature type="domain" description="SH2" evidence="3">
    <location>
        <begin position="4"/>
        <end position="111"/>
    </location>
</feature>
<dbReference type="OrthoDB" id="5914531at2759"/>
<evidence type="ECO:0000256" key="2">
    <source>
        <dbReference type="PROSITE-ProRule" id="PRU00191"/>
    </source>
</evidence>
<dbReference type="Gene3D" id="3.30.505.10">
    <property type="entry name" value="SH2 domain"/>
    <property type="match status" value="1"/>
</dbReference>
<dbReference type="KEGG" id="dpx:DAPPUDRAFT_312195"/>